<dbReference type="PANTHER" id="PTHR43537">
    <property type="entry name" value="TRANSCRIPTIONAL REGULATOR, GNTR FAMILY"/>
    <property type="match status" value="1"/>
</dbReference>
<dbReference type="SUPFAM" id="SSF46785">
    <property type="entry name" value="Winged helix' DNA-binding domain"/>
    <property type="match status" value="1"/>
</dbReference>
<dbReference type="Pfam" id="PF07729">
    <property type="entry name" value="FCD"/>
    <property type="match status" value="1"/>
</dbReference>
<dbReference type="PRINTS" id="PR00035">
    <property type="entry name" value="HTHGNTR"/>
</dbReference>
<dbReference type="SUPFAM" id="SSF48008">
    <property type="entry name" value="GntR ligand-binding domain-like"/>
    <property type="match status" value="1"/>
</dbReference>
<dbReference type="GO" id="GO:0003700">
    <property type="term" value="F:DNA-binding transcription factor activity"/>
    <property type="evidence" value="ECO:0007669"/>
    <property type="project" value="InterPro"/>
</dbReference>
<protein>
    <submittedName>
        <fullName evidence="5">GntR family transcriptional regulator</fullName>
    </submittedName>
</protein>
<evidence type="ECO:0000259" key="4">
    <source>
        <dbReference type="PROSITE" id="PS50949"/>
    </source>
</evidence>
<evidence type="ECO:0000313" key="6">
    <source>
        <dbReference type="Proteomes" id="UP000035035"/>
    </source>
</evidence>
<name>W9D8M2_9ACTN</name>
<dbReference type="PANTHER" id="PTHR43537:SF5">
    <property type="entry name" value="UXU OPERON TRANSCRIPTIONAL REGULATOR"/>
    <property type="match status" value="1"/>
</dbReference>
<dbReference type="InterPro" id="IPR008920">
    <property type="entry name" value="TF_FadR/GntR_C"/>
</dbReference>
<dbReference type="SMART" id="SM00345">
    <property type="entry name" value="HTH_GNTR"/>
    <property type="match status" value="1"/>
</dbReference>
<dbReference type="GO" id="GO:0003677">
    <property type="term" value="F:DNA binding"/>
    <property type="evidence" value="ECO:0007669"/>
    <property type="project" value="UniProtKB-KW"/>
</dbReference>
<dbReference type="InterPro" id="IPR036388">
    <property type="entry name" value="WH-like_DNA-bd_sf"/>
</dbReference>
<dbReference type="InterPro" id="IPR036390">
    <property type="entry name" value="WH_DNA-bd_sf"/>
</dbReference>
<dbReference type="InterPro" id="IPR000524">
    <property type="entry name" value="Tscrpt_reg_HTH_GntR"/>
</dbReference>
<proteinExistence type="predicted"/>
<dbReference type="Pfam" id="PF00392">
    <property type="entry name" value="GntR"/>
    <property type="match status" value="1"/>
</dbReference>
<dbReference type="CDD" id="cd07377">
    <property type="entry name" value="WHTH_GntR"/>
    <property type="match status" value="1"/>
</dbReference>
<dbReference type="Gene3D" id="1.20.120.530">
    <property type="entry name" value="GntR ligand-binding domain-like"/>
    <property type="match status" value="1"/>
</dbReference>
<dbReference type="PATRIC" id="fig|1423140.3.peg.4239"/>
<dbReference type="Proteomes" id="UP000035035">
    <property type="component" value="Unassembled WGS sequence"/>
</dbReference>
<keyword evidence="2" id="KW-0238">DNA-binding</keyword>
<evidence type="ECO:0000256" key="2">
    <source>
        <dbReference type="ARBA" id="ARBA00023125"/>
    </source>
</evidence>
<feature type="domain" description="HTH gntR-type" evidence="4">
    <location>
        <begin position="18"/>
        <end position="88"/>
    </location>
</feature>
<dbReference type="InterPro" id="IPR011711">
    <property type="entry name" value="GntR_C"/>
</dbReference>
<accession>W9D8M2</accession>
<keyword evidence="1" id="KW-0805">Transcription regulation</keyword>
<sequence>MTMQPVETSVPNGGFRVPKTAELVAANLRRQIIRGELVEGDSLPPEHLLTEQYQVSRPTLREAYRILESERLIEVRRGAKGGARVRLPDADVAAQHAGLMLQFERTELSDVYFARSVMEAPAGALAAQNPAPDDLRRLEQNIAEAERILADPDADPSRLPVLSRGFHSIVVEMSGNKTLTLFDSMLGVIIDLASKNYVTSQAPSRGTKSSATALRAHKKLYRLIAAGDVEGADALWRRHLEGVSETMADVVPGTVIDLLS</sequence>
<dbReference type="AlphaFoldDB" id="W9D8M2"/>
<reference evidence="5 6" key="1">
    <citation type="journal article" date="2014" name="Genome Announc.">
        <title>Draft Genome Sequence of Gordonia alkanivorans Strain CGMCC6845, a Halotolerant Hydrocarbon-Degrading Bacterium.</title>
        <authorList>
            <person name="Wang X."/>
            <person name="Jin D."/>
            <person name="Zhou L."/>
            <person name="Wu L."/>
            <person name="An W."/>
            <person name="Zhao L."/>
        </authorList>
    </citation>
    <scope>NUCLEOTIDE SEQUENCE [LARGE SCALE GENOMIC DNA]</scope>
    <source>
        <strain evidence="5 6">CGMCC 6845</strain>
    </source>
</reference>
<keyword evidence="3" id="KW-0804">Transcription</keyword>
<dbReference type="SMART" id="SM00895">
    <property type="entry name" value="FCD"/>
    <property type="match status" value="1"/>
</dbReference>
<organism evidence="5 6">
    <name type="scientific">Gordonia alkanivorans CGMCC 6845</name>
    <dbReference type="NCBI Taxonomy" id="1423140"/>
    <lineage>
        <taxon>Bacteria</taxon>
        <taxon>Bacillati</taxon>
        <taxon>Actinomycetota</taxon>
        <taxon>Actinomycetes</taxon>
        <taxon>Mycobacteriales</taxon>
        <taxon>Gordoniaceae</taxon>
        <taxon>Gordonia</taxon>
    </lineage>
</organism>
<dbReference type="Gene3D" id="1.10.10.10">
    <property type="entry name" value="Winged helix-like DNA-binding domain superfamily/Winged helix DNA-binding domain"/>
    <property type="match status" value="1"/>
</dbReference>
<evidence type="ECO:0000256" key="1">
    <source>
        <dbReference type="ARBA" id="ARBA00023015"/>
    </source>
</evidence>
<dbReference type="HOGENOM" id="CLU_017584_9_0_11"/>
<keyword evidence="6" id="KW-1185">Reference proteome</keyword>
<gene>
    <name evidence="5" type="ORF">V525_21360</name>
</gene>
<evidence type="ECO:0000256" key="3">
    <source>
        <dbReference type="ARBA" id="ARBA00023163"/>
    </source>
</evidence>
<evidence type="ECO:0000313" key="5">
    <source>
        <dbReference type="EMBL" id="ETA04664.1"/>
    </source>
</evidence>
<comment type="caution">
    <text evidence="5">The sequence shown here is derived from an EMBL/GenBank/DDBJ whole genome shotgun (WGS) entry which is preliminary data.</text>
</comment>
<dbReference type="RefSeq" id="WP_051405922.1">
    <property type="nucleotide sequence ID" value="NZ_KI629800.1"/>
</dbReference>
<dbReference type="PROSITE" id="PS50949">
    <property type="entry name" value="HTH_GNTR"/>
    <property type="match status" value="1"/>
</dbReference>
<dbReference type="EMBL" id="AYXO01000073">
    <property type="protein sequence ID" value="ETA04664.1"/>
    <property type="molecule type" value="Genomic_DNA"/>
</dbReference>